<dbReference type="EMBL" id="JAPUUL010000223">
    <property type="protein sequence ID" value="KAJ8131818.1"/>
    <property type="molecule type" value="Genomic_DNA"/>
</dbReference>
<keyword evidence="2" id="KW-1185">Reference proteome</keyword>
<dbReference type="Proteomes" id="UP001153332">
    <property type="component" value="Unassembled WGS sequence"/>
</dbReference>
<protein>
    <submittedName>
        <fullName evidence="1">Uncharacterized protein</fullName>
    </submittedName>
</protein>
<evidence type="ECO:0000313" key="2">
    <source>
        <dbReference type="Proteomes" id="UP001153332"/>
    </source>
</evidence>
<accession>A0ACC2JWZ4</accession>
<sequence>MEGSSDIDVYEYSPLTDETSIRLVTILPGKLGDPLQTTIEHKSLVPPDEVESTRLSIEEIRRTLPQGWAARETIEGRIIFKDRETRSTTWIHPVPDIDRALYDPIPDGKANLSVPVYEALSYAWGSPKKDETVQVMTLATEAERTSLRVRKLGITRNLADALRHLRFHDRPRTMWIDAICIDQSNTQEQSGQVRRMGRIYTLASRVVAWLGPSFPDSSLALKVLRMIGEEIELTIDLCFTPSPQCSHVDWYRPETRLPFTMNEFAAVARLCETEYMERLWVVQELQLANAKSVVVCGNEEMALPYFRRAISRLTATRQGVPQELYRVIRRADRMCRPTCYTKLAPLIYQCSDRRCTDARDKVYSLINLVNQAEREYIVVDYSKTPLDVFKQPFLTSMAHEKRLGQLRYAGLGALSISSWPTWLPNWSQHIRVTIEVDVGFQTSSISASQAMYIAPNKLEVTGLSFATVSAVTHVLNLQDGFSEMGEMLREAGLQISETSIYPNGESRIDAYIQTIAMGRVMERNPQSRPAVGELREVLTRLASGLETGELPPQVTSRLGIADKCCIFTMANGYVGLFRGRLHPGDEVFIILGCAVPMILRPRPCGGYNVVGDCYVHGVMDGEALLGALPHPWKARAHPDLNGHRMPLFRNADTGMETRFDPRLAEIPLPADWERVEFEWTPADPINCRKFRNIHTGEVINSDPRLFQEALLERGIPLRTITLI</sequence>
<proteinExistence type="predicted"/>
<name>A0ACC2JWZ4_9PEZI</name>
<evidence type="ECO:0000313" key="1">
    <source>
        <dbReference type="EMBL" id="KAJ8131818.1"/>
    </source>
</evidence>
<organism evidence="1 2">
    <name type="scientific">Lasiodiplodia mahajangana</name>
    <dbReference type="NCBI Taxonomy" id="1108764"/>
    <lineage>
        <taxon>Eukaryota</taxon>
        <taxon>Fungi</taxon>
        <taxon>Dikarya</taxon>
        <taxon>Ascomycota</taxon>
        <taxon>Pezizomycotina</taxon>
        <taxon>Dothideomycetes</taxon>
        <taxon>Dothideomycetes incertae sedis</taxon>
        <taxon>Botryosphaeriales</taxon>
        <taxon>Botryosphaeriaceae</taxon>
        <taxon>Lasiodiplodia</taxon>
    </lineage>
</organism>
<reference evidence="1" key="1">
    <citation type="submission" date="2022-12" db="EMBL/GenBank/DDBJ databases">
        <title>Genome Sequence of Lasiodiplodia mahajangana.</title>
        <authorList>
            <person name="Buettner E."/>
        </authorList>
    </citation>
    <scope>NUCLEOTIDE SEQUENCE</scope>
    <source>
        <strain evidence="1">VT137</strain>
    </source>
</reference>
<comment type="caution">
    <text evidence="1">The sequence shown here is derived from an EMBL/GenBank/DDBJ whole genome shotgun (WGS) entry which is preliminary data.</text>
</comment>
<gene>
    <name evidence="1" type="ORF">O1611_g1808</name>
</gene>